<dbReference type="PANTHER" id="PTHR43013">
    <property type="entry name" value="GLUTAMYL-TRNA REDUCTASE"/>
    <property type="match status" value="1"/>
</dbReference>
<dbReference type="InterPro" id="IPR000343">
    <property type="entry name" value="4pyrrol_synth_GluRdtase"/>
</dbReference>
<evidence type="ECO:0000313" key="19">
    <source>
        <dbReference type="EMBL" id="RKQ83583.1"/>
    </source>
</evidence>
<dbReference type="InterPro" id="IPR018214">
    <property type="entry name" value="GluRdtase_CS"/>
</dbReference>
<feature type="site" description="Important for activity" evidence="9 13">
    <location>
        <position position="99"/>
    </location>
</feature>
<comment type="similarity">
    <text evidence="2 9 14">Belongs to the glutamyl-tRNA reductase family.</text>
</comment>
<evidence type="ECO:0000256" key="11">
    <source>
        <dbReference type="PIRSR" id="PIRSR000445-2"/>
    </source>
</evidence>
<dbReference type="Gene3D" id="3.30.460.30">
    <property type="entry name" value="Glutamyl-tRNA reductase, N-terminal domain"/>
    <property type="match status" value="1"/>
</dbReference>
<dbReference type="GO" id="GO:0019353">
    <property type="term" value="P:protoporphyrinogen IX biosynthetic process from glutamate"/>
    <property type="evidence" value="ECO:0007669"/>
    <property type="project" value="TreeGrafter"/>
</dbReference>
<feature type="domain" description="Glutamyl-tRNA reductase N-terminal" evidence="18">
    <location>
        <begin position="7"/>
        <end position="154"/>
    </location>
</feature>
<dbReference type="PROSITE" id="PS00747">
    <property type="entry name" value="GLUTR"/>
    <property type="match status" value="1"/>
</dbReference>
<evidence type="ECO:0000259" key="17">
    <source>
        <dbReference type="Pfam" id="PF01488"/>
    </source>
</evidence>
<evidence type="ECO:0000256" key="13">
    <source>
        <dbReference type="PIRSR" id="PIRSR000445-4"/>
    </source>
</evidence>
<feature type="binding site" evidence="9 11">
    <location>
        <position position="120"/>
    </location>
    <ligand>
        <name>substrate</name>
    </ligand>
</feature>
<protein>
    <recommendedName>
        <fullName evidence="8 9">Glutamyl-tRNA reductase</fullName>
        <shortName evidence="9">GluTR</shortName>
        <ecNumber evidence="3 9">1.2.1.70</ecNumber>
    </recommendedName>
</protein>
<dbReference type="Pfam" id="PF05201">
    <property type="entry name" value="GlutR_N"/>
    <property type="match status" value="1"/>
</dbReference>
<comment type="subunit">
    <text evidence="9">Homodimer.</text>
</comment>
<comment type="miscellaneous">
    <text evidence="9">During catalysis, the active site Cys acts as a nucleophile attacking the alpha-carbonyl group of tRNA-bound glutamate with the formation of a thioester intermediate between enzyme and glutamate, and the concomitant release of tRNA(Glu). The thioester intermediate is finally reduced by direct hydride transfer from NADPH, to form the product GSA.</text>
</comment>
<feature type="domain" description="Tetrapyrrole biosynthesis glutamyl-tRNA reductase dimerisation" evidence="16">
    <location>
        <begin position="324"/>
        <end position="420"/>
    </location>
</feature>
<evidence type="ECO:0000256" key="7">
    <source>
        <dbReference type="ARBA" id="ARBA00047464"/>
    </source>
</evidence>
<evidence type="ECO:0000256" key="2">
    <source>
        <dbReference type="ARBA" id="ARBA00005916"/>
    </source>
</evidence>
<evidence type="ECO:0000256" key="1">
    <source>
        <dbReference type="ARBA" id="ARBA00005059"/>
    </source>
</evidence>
<dbReference type="Gene3D" id="3.40.50.720">
    <property type="entry name" value="NAD(P)-binding Rossmann-like Domain"/>
    <property type="match status" value="1"/>
</dbReference>
<dbReference type="FunFam" id="3.40.50.720:FF:000031">
    <property type="entry name" value="Glutamyl-tRNA reductase"/>
    <property type="match status" value="1"/>
</dbReference>
<accession>A0A660KYV3</accession>
<evidence type="ECO:0000256" key="3">
    <source>
        <dbReference type="ARBA" id="ARBA00012970"/>
    </source>
</evidence>
<dbReference type="InterPro" id="IPR036453">
    <property type="entry name" value="GluRdtase_dimer_dom_sf"/>
</dbReference>
<feature type="binding site" evidence="9 12">
    <location>
        <begin position="189"/>
        <end position="194"/>
    </location>
    <ligand>
        <name>NADP(+)</name>
        <dbReference type="ChEBI" id="CHEBI:58349"/>
    </ligand>
</feature>
<feature type="binding site" evidence="9 11">
    <location>
        <begin position="114"/>
        <end position="116"/>
    </location>
    <ligand>
        <name>substrate</name>
    </ligand>
</feature>
<dbReference type="RefSeq" id="WP_170143654.1">
    <property type="nucleotide sequence ID" value="NZ_RBIJ01000006.1"/>
</dbReference>
<dbReference type="Pfam" id="PF00745">
    <property type="entry name" value="GlutR_dimer"/>
    <property type="match status" value="1"/>
</dbReference>
<evidence type="ECO:0000259" key="18">
    <source>
        <dbReference type="Pfam" id="PF05201"/>
    </source>
</evidence>
<feature type="active site" description="Nucleophile" evidence="9 10">
    <location>
        <position position="50"/>
    </location>
</feature>
<comment type="caution">
    <text evidence="19">The sequence shown here is derived from an EMBL/GenBank/DDBJ whole genome shotgun (WGS) entry which is preliminary data.</text>
</comment>
<dbReference type="EC" id="1.2.1.70" evidence="3 9"/>
<evidence type="ECO:0000256" key="8">
    <source>
        <dbReference type="ARBA" id="ARBA00068659"/>
    </source>
</evidence>
<dbReference type="FunFam" id="3.30.460.30:FF:000001">
    <property type="entry name" value="Glutamyl-tRNA reductase"/>
    <property type="match status" value="1"/>
</dbReference>
<dbReference type="UniPathway" id="UPA00251">
    <property type="reaction ID" value="UER00316"/>
</dbReference>
<dbReference type="AlphaFoldDB" id="A0A660KYV3"/>
<comment type="catalytic activity">
    <reaction evidence="7 9 14">
        <text>(S)-4-amino-5-oxopentanoate + tRNA(Glu) + NADP(+) = L-glutamyl-tRNA(Glu) + NADPH + H(+)</text>
        <dbReference type="Rhea" id="RHEA:12344"/>
        <dbReference type="Rhea" id="RHEA-COMP:9663"/>
        <dbReference type="Rhea" id="RHEA-COMP:9680"/>
        <dbReference type="ChEBI" id="CHEBI:15378"/>
        <dbReference type="ChEBI" id="CHEBI:57501"/>
        <dbReference type="ChEBI" id="CHEBI:57783"/>
        <dbReference type="ChEBI" id="CHEBI:58349"/>
        <dbReference type="ChEBI" id="CHEBI:78442"/>
        <dbReference type="ChEBI" id="CHEBI:78520"/>
        <dbReference type="EC" id="1.2.1.70"/>
    </reaction>
</comment>
<evidence type="ECO:0000256" key="5">
    <source>
        <dbReference type="ARBA" id="ARBA00023002"/>
    </source>
</evidence>
<keyword evidence="20" id="KW-1185">Reference proteome</keyword>
<dbReference type="Pfam" id="PF01488">
    <property type="entry name" value="Shikimate_DH"/>
    <property type="match status" value="1"/>
</dbReference>
<name>A0A660KYV3_9BACL</name>
<dbReference type="SUPFAM" id="SSF69742">
    <property type="entry name" value="Glutamyl tRNA-reductase catalytic, N-terminal domain"/>
    <property type="match status" value="1"/>
</dbReference>
<feature type="domain" description="Quinate/shikimate 5-dehydrogenase/glutamyl-tRNA reductase" evidence="17">
    <location>
        <begin position="172"/>
        <end position="307"/>
    </location>
</feature>
<feature type="binding site" evidence="9 11">
    <location>
        <begin position="49"/>
        <end position="52"/>
    </location>
    <ligand>
        <name>substrate</name>
    </ligand>
</feature>
<dbReference type="HAMAP" id="MF_00087">
    <property type="entry name" value="Glu_tRNA_reductase"/>
    <property type="match status" value="1"/>
</dbReference>
<evidence type="ECO:0000256" key="6">
    <source>
        <dbReference type="ARBA" id="ARBA00023244"/>
    </source>
</evidence>
<dbReference type="SUPFAM" id="SSF69075">
    <property type="entry name" value="Glutamyl tRNA-reductase dimerization domain"/>
    <property type="match status" value="1"/>
</dbReference>
<gene>
    <name evidence="9" type="primary">hemA</name>
    <name evidence="19" type="ORF">C7438_1612</name>
</gene>
<dbReference type="PIRSF" id="PIRSF000445">
    <property type="entry name" value="4pyrrol_synth_GluRdtase"/>
    <property type="match status" value="1"/>
</dbReference>
<dbReference type="InterPro" id="IPR006151">
    <property type="entry name" value="Shikm_DH/Glu-tRNA_Rdtase"/>
</dbReference>
<dbReference type="GO" id="GO:0050661">
    <property type="term" value="F:NADP binding"/>
    <property type="evidence" value="ECO:0007669"/>
    <property type="project" value="InterPro"/>
</dbReference>
<comment type="domain">
    <text evidence="9">Possesses an unusual extended V-shaped dimeric structure with each monomer consisting of three distinct domains arranged along a curved 'spinal' alpha-helix. The N-terminal catalytic domain specifically recognizes the glutamate moiety of the substrate. The second domain is the NADPH-binding domain, and the third C-terminal domain is responsible for dimerization.</text>
</comment>
<evidence type="ECO:0000313" key="20">
    <source>
        <dbReference type="Proteomes" id="UP000267019"/>
    </source>
</evidence>
<dbReference type="GO" id="GO:0008883">
    <property type="term" value="F:glutamyl-tRNA reductase activity"/>
    <property type="evidence" value="ECO:0007669"/>
    <property type="project" value="UniProtKB-UniRule"/>
</dbReference>
<proteinExistence type="inferred from homology"/>
<keyword evidence="4 9" id="KW-0521">NADP</keyword>
<dbReference type="InterPro" id="IPR036343">
    <property type="entry name" value="GluRdtase_N_sf"/>
</dbReference>
<dbReference type="Proteomes" id="UP000267019">
    <property type="component" value="Unassembled WGS sequence"/>
</dbReference>
<keyword evidence="5 9" id="KW-0560">Oxidoreductase</keyword>
<evidence type="ECO:0000256" key="9">
    <source>
        <dbReference type="HAMAP-Rule" id="MF_00087"/>
    </source>
</evidence>
<comment type="pathway">
    <text evidence="1 9 14">Porphyrin-containing compound metabolism; protoporphyrin-IX biosynthesis; 5-aminolevulinate from L-glutamyl-tRNA(Glu): step 1/2.</text>
</comment>
<feature type="region of interest" description="Disordered" evidence="15">
    <location>
        <begin position="437"/>
        <end position="471"/>
    </location>
</feature>
<dbReference type="InterPro" id="IPR015896">
    <property type="entry name" value="4pyrrol_synth_GluRdtase_dimer"/>
</dbReference>
<dbReference type="NCBIfam" id="TIGR01035">
    <property type="entry name" value="hemA"/>
    <property type="match status" value="1"/>
</dbReference>
<dbReference type="CDD" id="cd05213">
    <property type="entry name" value="NAD_bind_Glutamyl_tRNA_reduct"/>
    <property type="match status" value="1"/>
</dbReference>
<feature type="binding site" evidence="9 11">
    <location>
        <position position="109"/>
    </location>
    <ligand>
        <name>substrate</name>
    </ligand>
</feature>
<sequence length="471" mass="53441">MELFVYGVSVRTAPLVVRERLSAAEGDVDAAYEHFSRVSGIYEVVLLFTCNRTEVYLLAADSKVADEVVLAEFARLARAERESLRPYVYRYEGAEAVRHLFRVAAGLDSLVIGETEILGQVRRAWEDALARGATGKVLNQAFLRAIAFAKRVHRDWRLNDNPVSVAYVAVSLIRQIFGDLRGRRVLLVGAGETGRLLLTHLRTLEPEYVVVLNRTEERAHELVRRLGIRGEGGGLDELPRRLKEADVVLTATSAPTPLVRFAWVEEALRGRRDPLLFVDLSVPRDVPSEVGGLSGAYVYNVDDLKGVVEANLAWRRRMKESLEGEVAREAQEFLRWLEELDVLPTLVALREKAFRVQEEVLASLYRKLPNLDERERRILRKHTRSIVNQILREPLSYLKERAGTQEGREAREVLARAFGLSEEVLRRTAYPSLRWLTDPEEAEDAPMQEEPSRLSKEILRREASSPYPSSP</sequence>
<organism evidence="19 20">
    <name type="scientific">Brockia lithotrophica</name>
    <dbReference type="NCBI Taxonomy" id="933949"/>
    <lineage>
        <taxon>Bacteria</taxon>
        <taxon>Bacillati</taxon>
        <taxon>Bacillota</taxon>
        <taxon>Bacilli</taxon>
        <taxon>Bacillales</taxon>
        <taxon>Bacillales Family X. Incertae Sedis</taxon>
        <taxon>Brockia</taxon>
    </lineage>
</organism>
<dbReference type="InterPro" id="IPR036291">
    <property type="entry name" value="NAD(P)-bd_dom_sf"/>
</dbReference>
<dbReference type="PANTHER" id="PTHR43013:SF1">
    <property type="entry name" value="GLUTAMYL-TRNA REDUCTASE"/>
    <property type="match status" value="1"/>
</dbReference>
<feature type="compositionally biased region" description="Basic and acidic residues" evidence="15">
    <location>
        <begin position="450"/>
        <end position="463"/>
    </location>
</feature>
<feature type="compositionally biased region" description="Acidic residues" evidence="15">
    <location>
        <begin position="438"/>
        <end position="447"/>
    </location>
</feature>
<evidence type="ECO:0000256" key="14">
    <source>
        <dbReference type="RuleBase" id="RU000584"/>
    </source>
</evidence>
<evidence type="ECO:0000256" key="4">
    <source>
        <dbReference type="ARBA" id="ARBA00022857"/>
    </source>
</evidence>
<evidence type="ECO:0000256" key="15">
    <source>
        <dbReference type="SAM" id="MobiDB-lite"/>
    </source>
</evidence>
<dbReference type="InterPro" id="IPR015895">
    <property type="entry name" value="4pyrrol_synth_GluRdtase_N"/>
</dbReference>
<dbReference type="SUPFAM" id="SSF51735">
    <property type="entry name" value="NAD(P)-binding Rossmann-fold domains"/>
    <property type="match status" value="1"/>
</dbReference>
<evidence type="ECO:0000256" key="12">
    <source>
        <dbReference type="PIRSR" id="PIRSR000445-3"/>
    </source>
</evidence>
<evidence type="ECO:0000259" key="16">
    <source>
        <dbReference type="Pfam" id="PF00745"/>
    </source>
</evidence>
<keyword evidence="6 9" id="KW-0627">Porphyrin biosynthesis</keyword>
<comment type="function">
    <text evidence="9">Catalyzes the NADPH-dependent reduction of glutamyl-tRNA(Glu) to glutamate 1-semialdehyde (GSA).</text>
</comment>
<dbReference type="EMBL" id="RBIJ01000006">
    <property type="protein sequence ID" value="RKQ83583.1"/>
    <property type="molecule type" value="Genomic_DNA"/>
</dbReference>
<reference evidence="19 20" key="1">
    <citation type="submission" date="2018-10" db="EMBL/GenBank/DDBJ databases">
        <title>Genomic Encyclopedia of Type Strains, Phase IV (KMG-IV): sequencing the most valuable type-strain genomes for metagenomic binning, comparative biology and taxonomic classification.</title>
        <authorList>
            <person name="Goeker M."/>
        </authorList>
    </citation>
    <scope>NUCLEOTIDE SEQUENCE [LARGE SCALE GENOMIC DNA]</scope>
    <source>
        <strain evidence="19 20">DSM 22653</strain>
    </source>
</reference>
<evidence type="ECO:0000256" key="10">
    <source>
        <dbReference type="PIRSR" id="PIRSR000445-1"/>
    </source>
</evidence>